<feature type="domain" description="DUF3592" evidence="2">
    <location>
        <begin position="57"/>
        <end position="126"/>
    </location>
</feature>
<gene>
    <name evidence="3" type="ORF">ESB04_04040</name>
</gene>
<sequence>MELNFIFLISARPTGNFQGSTTLFMALFTLIALVLLLVGGRLYKKRKEWIEHSKLTYGRVVEISRRYARGDHAGRFPIYFPIVSYQVNGLEFRREAERGIMKNYEIGQEIPVRYLSEKPYEASLNDQSVPVLSPNVFFILGLLMLISAIILSVIHP</sequence>
<feature type="transmembrane region" description="Helical" evidence="1">
    <location>
        <begin position="136"/>
        <end position="154"/>
    </location>
</feature>
<dbReference type="Proteomes" id="UP000289455">
    <property type="component" value="Unassembled WGS sequence"/>
</dbReference>
<name>A0A4Q1C151_9BACT</name>
<dbReference type="EMBL" id="SDHY01000002">
    <property type="protein sequence ID" value="RXK50828.1"/>
    <property type="molecule type" value="Genomic_DNA"/>
</dbReference>
<proteinExistence type="predicted"/>
<evidence type="ECO:0000256" key="1">
    <source>
        <dbReference type="SAM" id="Phobius"/>
    </source>
</evidence>
<reference evidence="3 4" key="1">
    <citation type="submission" date="2019-01" db="EMBL/GenBank/DDBJ databases">
        <title>Cytophagaceae bacterium strain CAR-16.</title>
        <authorList>
            <person name="Chen W.-M."/>
        </authorList>
    </citation>
    <scope>NUCLEOTIDE SEQUENCE [LARGE SCALE GENOMIC DNA]</scope>
    <source>
        <strain evidence="3 4">CAR-16</strain>
    </source>
</reference>
<keyword evidence="1" id="KW-1133">Transmembrane helix</keyword>
<dbReference type="OrthoDB" id="957222at2"/>
<comment type="caution">
    <text evidence="3">The sequence shown here is derived from an EMBL/GenBank/DDBJ whole genome shotgun (WGS) entry which is preliminary data.</text>
</comment>
<accession>A0A4Q1C151</accession>
<protein>
    <submittedName>
        <fullName evidence="3">DUF3592 domain-containing protein</fullName>
    </submittedName>
</protein>
<dbReference type="Pfam" id="PF12158">
    <property type="entry name" value="DUF3592"/>
    <property type="match status" value="1"/>
</dbReference>
<dbReference type="InterPro" id="IPR021994">
    <property type="entry name" value="DUF3592"/>
</dbReference>
<organism evidence="3 4">
    <name type="scientific">Aquirufa rosea</name>
    <dbReference type="NCBI Taxonomy" id="2509241"/>
    <lineage>
        <taxon>Bacteria</taxon>
        <taxon>Pseudomonadati</taxon>
        <taxon>Bacteroidota</taxon>
        <taxon>Cytophagia</taxon>
        <taxon>Cytophagales</taxon>
        <taxon>Flectobacillaceae</taxon>
        <taxon>Aquirufa</taxon>
    </lineage>
</organism>
<evidence type="ECO:0000313" key="4">
    <source>
        <dbReference type="Proteomes" id="UP000289455"/>
    </source>
</evidence>
<dbReference type="AlphaFoldDB" id="A0A4Q1C151"/>
<evidence type="ECO:0000313" key="3">
    <source>
        <dbReference type="EMBL" id="RXK50828.1"/>
    </source>
</evidence>
<keyword evidence="1" id="KW-0472">Membrane</keyword>
<evidence type="ECO:0000259" key="2">
    <source>
        <dbReference type="Pfam" id="PF12158"/>
    </source>
</evidence>
<keyword evidence="1" id="KW-0812">Transmembrane</keyword>
<dbReference type="RefSeq" id="WP_129026438.1">
    <property type="nucleotide sequence ID" value="NZ_SDHY01000002.1"/>
</dbReference>
<keyword evidence="4" id="KW-1185">Reference proteome</keyword>
<feature type="transmembrane region" description="Helical" evidence="1">
    <location>
        <begin position="23"/>
        <end position="43"/>
    </location>
</feature>